<dbReference type="Proteomes" id="UP001148482">
    <property type="component" value="Unassembled WGS sequence"/>
</dbReference>
<organism evidence="2 3">
    <name type="scientific">Salinimicrobium profundisediminis</name>
    <dbReference type="NCBI Taxonomy" id="2994553"/>
    <lineage>
        <taxon>Bacteria</taxon>
        <taxon>Pseudomonadati</taxon>
        <taxon>Bacteroidota</taxon>
        <taxon>Flavobacteriia</taxon>
        <taxon>Flavobacteriales</taxon>
        <taxon>Flavobacteriaceae</taxon>
        <taxon>Salinimicrobium</taxon>
    </lineage>
</organism>
<accession>A0A9X3CXU9</accession>
<dbReference type="Gene3D" id="3.40.970.30">
    <property type="entry name" value="yp_829618.1 like domains"/>
    <property type="match status" value="1"/>
</dbReference>
<name>A0A9X3CXU9_9FLAO</name>
<gene>
    <name evidence="2" type="ORF">OQ279_04810</name>
</gene>
<dbReference type="Gene3D" id="3.40.1680.10">
    <property type="entry name" value="yp_829618.1 domain like"/>
    <property type="match status" value="1"/>
</dbReference>
<dbReference type="RefSeq" id="WP_266068697.1">
    <property type="nucleotide sequence ID" value="NZ_JAPJDA010000006.1"/>
</dbReference>
<evidence type="ECO:0000313" key="3">
    <source>
        <dbReference type="Proteomes" id="UP001148482"/>
    </source>
</evidence>
<dbReference type="Pfam" id="PF25056">
    <property type="entry name" value="DUF7793"/>
    <property type="match status" value="1"/>
</dbReference>
<feature type="domain" description="DUF7793" evidence="1">
    <location>
        <begin position="10"/>
        <end position="121"/>
    </location>
</feature>
<reference evidence="2" key="1">
    <citation type="submission" date="2022-11" db="EMBL/GenBank/DDBJ databases">
        <title>Salinimicrobium profundisediminis sp. nov., isolated from deep-sea sediment of the Mariana Trench.</title>
        <authorList>
            <person name="Fu H."/>
        </authorList>
    </citation>
    <scope>NUCLEOTIDE SEQUENCE</scope>
    <source>
        <strain evidence="2">MT39</strain>
    </source>
</reference>
<dbReference type="EMBL" id="JAPJDA010000006">
    <property type="protein sequence ID" value="MCX2837465.1"/>
    <property type="molecule type" value="Genomic_DNA"/>
</dbReference>
<protein>
    <recommendedName>
        <fullName evidence="1">DUF7793 domain-containing protein</fullName>
    </recommendedName>
</protein>
<sequence length="122" mass="13718">MVKGQDFADFWIEEGILHFVYKPNSLIDLEAARAVVKERLRFQNGISYPILCDIRLLKTANKAAREYLAEQGCVNALAVALLIEKAYSGTLSTAFINISNPSVPTREFTSMPEALWFLDSFN</sequence>
<evidence type="ECO:0000259" key="1">
    <source>
        <dbReference type="Pfam" id="PF25056"/>
    </source>
</evidence>
<proteinExistence type="predicted"/>
<keyword evidence="3" id="KW-1185">Reference proteome</keyword>
<comment type="caution">
    <text evidence="2">The sequence shown here is derived from an EMBL/GenBank/DDBJ whole genome shotgun (WGS) entry which is preliminary data.</text>
</comment>
<dbReference type="InterPro" id="IPR056695">
    <property type="entry name" value="DUF7793"/>
</dbReference>
<evidence type="ECO:0000313" key="2">
    <source>
        <dbReference type="EMBL" id="MCX2837465.1"/>
    </source>
</evidence>
<dbReference type="AlphaFoldDB" id="A0A9X3CXU9"/>